<evidence type="ECO:0000313" key="5">
    <source>
        <dbReference type="EMBL" id="UYG53298.1"/>
    </source>
</evidence>
<keyword evidence="4" id="KW-0472">Membrane</keyword>
<dbReference type="Gene3D" id="3.30.700.10">
    <property type="entry name" value="Glycoprotein, Type 4 Pilin"/>
    <property type="match status" value="1"/>
</dbReference>
<reference evidence="5" key="1">
    <citation type="submission" date="2022-09" db="EMBL/GenBank/DDBJ databases">
        <title>The complete genome of Acidovorax sp. 5MLIR.</title>
        <authorList>
            <person name="Liu L."/>
            <person name="Yue J."/>
            <person name="Yang F."/>
            <person name="Yuan J."/>
            <person name="Li L."/>
        </authorList>
    </citation>
    <scope>NUCLEOTIDE SEQUENCE</scope>
    <source>
        <strain evidence="5">5MLIR</strain>
    </source>
</reference>
<name>A0ABY6GEF8_9BURK</name>
<keyword evidence="4" id="KW-1133">Transmembrane helix</keyword>
<evidence type="ECO:0000256" key="1">
    <source>
        <dbReference type="ARBA" id="ARBA00005233"/>
    </source>
</evidence>
<keyword evidence="6" id="KW-1185">Reference proteome</keyword>
<keyword evidence="3" id="KW-0281">Fimbrium</keyword>
<dbReference type="InterPro" id="IPR045584">
    <property type="entry name" value="Pilin-like"/>
</dbReference>
<keyword evidence="4" id="KW-0812">Transmembrane</keyword>
<comment type="similarity">
    <text evidence="1 3">Belongs to the N-Me-Phe pilin family.</text>
</comment>
<accession>A0ABY6GEF8</accession>
<dbReference type="Pfam" id="PF00114">
    <property type="entry name" value="Pilin"/>
    <property type="match status" value="1"/>
</dbReference>
<evidence type="ECO:0000313" key="6">
    <source>
        <dbReference type="Proteomes" id="UP001162800"/>
    </source>
</evidence>
<evidence type="ECO:0000256" key="4">
    <source>
        <dbReference type="SAM" id="Phobius"/>
    </source>
</evidence>
<gene>
    <name evidence="5" type="ORF">M9799_08915</name>
</gene>
<keyword evidence="2" id="KW-0488">Methylation</keyword>
<proteinExistence type="inferred from homology"/>
<feature type="transmembrane region" description="Helical" evidence="4">
    <location>
        <begin position="12"/>
        <end position="32"/>
    </location>
</feature>
<protein>
    <submittedName>
        <fullName evidence="5">Pilin</fullName>
    </submittedName>
</protein>
<organism evidence="5 6">
    <name type="scientific">Comamonas endophytica</name>
    <dbReference type="NCBI Taxonomy" id="2949090"/>
    <lineage>
        <taxon>Bacteria</taxon>
        <taxon>Pseudomonadati</taxon>
        <taxon>Pseudomonadota</taxon>
        <taxon>Betaproteobacteria</taxon>
        <taxon>Burkholderiales</taxon>
        <taxon>Comamonadaceae</taxon>
        <taxon>Comamonas</taxon>
    </lineage>
</organism>
<dbReference type="InterPro" id="IPR012902">
    <property type="entry name" value="N_methyl_site"/>
</dbReference>
<dbReference type="EMBL" id="CP106881">
    <property type="protein sequence ID" value="UYG53298.1"/>
    <property type="molecule type" value="Genomic_DNA"/>
</dbReference>
<dbReference type="PROSITE" id="PS00409">
    <property type="entry name" value="PROKAR_NTER_METHYL"/>
    <property type="match status" value="1"/>
</dbReference>
<dbReference type="PANTHER" id="PTHR30093:SF34">
    <property type="entry name" value="PREPILIN PEPTIDASE-DEPENDENT PROTEIN D"/>
    <property type="match status" value="1"/>
</dbReference>
<sequence>MKRNMQQGFTLIELMIVVAIIGILAAVALPAYQDYSKRAQVSEVIMQGSNCRTTITETFQAGRTGATIAANGWGCERNTTASATAADAASRFVLSVTTTELANPPVNGNAVVTVTSQGIANKADNTTGGQIRFAPCADPSATTFAACTPPAIGSSIGTWLCGPTATNGIAPKFLPATCRATAGT</sequence>
<dbReference type="NCBIfam" id="TIGR02532">
    <property type="entry name" value="IV_pilin_GFxxxE"/>
    <property type="match status" value="1"/>
</dbReference>
<dbReference type="PANTHER" id="PTHR30093">
    <property type="entry name" value="GENERAL SECRETION PATHWAY PROTEIN G"/>
    <property type="match status" value="1"/>
</dbReference>
<evidence type="ECO:0000256" key="3">
    <source>
        <dbReference type="RuleBase" id="RU000389"/>
    </source>
</evidence>
<dbReference type="InterPro" id="IPR001082">
    <property type="entry name" value="Pilin"/>
</dbReference>
<dbReference type="Pfam" id="PF07963">
    <property type="entry name" value="N_methyl"/>
    <property type="match status" value="1"/>
</dbReference>
<dbReference type="SUPFAM" id="SSF54523">
    <property type="entry name" value="Pili subunits"/>
    <property type="match status" value="1"/>
</dbReference>
<evidence type="ECO:0000256" key="2">
    <source>
        <dbReference type="ARBA" id="ARBA00022481"/>
    </source>
</evidence>
<dbReference type="Proteomes" id="UP001162800">
    <property type="component" value="Chromosome"/>
</dbReference>